<sequence>MILCERTQMNPCAICLGSMVADDGGQAIFTAECSHAFHFRCISDSVAHGHLLCPLCKAQWRDLPLVRPTSLLSAITTQSQSEERPPSPPQPVDRAESERVRAEVHESIAAARAAAERGATQEAVNILDKQQLAVLRSGAARIGDPIIVELGAELLKMRRQAHALNQQMPARMLAGMSARTQQPRARMKGPRMSVTMPPRARIQVAGMSARAPTQRRASSRQKRQPSAGSGSGSLTAAGVKKRKAPNPRSQGRA</sequence>
<dbReference type="Proteomes" id="UP000015105">
    <property type="component" value="Chromosome 3D"/>
</dbReference>
<reference evidence="5" key="2">
    <citation type="journal article" date="2017" name="Nat. Plants">
        <title>The Aegilops tauschii genome reveals multiple impacts of transposons.</title>
        <authorList>
            <person name="Zhao G."/>
            <person name="Zou C."/>
            <person name="Li K."/>
            <person name="Wang K."/>
            <person name="Li T."/>
            <person name="Gao L."/>
            <person name="Zhang X."/>
            <person name="Wang H."/>
            <person name="Yang Z."/>
            <person name="Liu X."/>
            <person name="Jiang W."/>
            <person name="Mao L."/>
            <person name="Kong X."/>
            <person name="Jiao Y."/>
            <person name="Jia J."/>
        </authorList>
    </citation>
    <scope>NUCLEOTIDE SEQUENCE [LARGE SCALE GENOMIC DNA]</scope>
    <source>
        <strain evidence="5">cv. AL8/78</strain>
    </source>
</reference>
<keyword evidence="1" id="KW-0863">Zinc-finger</keyword>
<dbReference type="Gramene" id="AET3Gv21003500.1">
    <property type="protein sequence ID" value="AET3Gv21003500.1"/>
    <property type="gene ID" value="AET3Gv21003500"/>
</dbReference>
<dbReference type="PROSITE" id="PS50089">
    <property type="entry name" value="ZF_RING_2"/>
    <property type="match status" value="1"/>
</dbReference>
<reference evidence="4" key="3">
    <citation type="journal article" date="2017" name="Nature">
        <title>Genome sequence of the progenitor of the wheat D genome Aegilops tauschii.</title>
        <authorList>
            <person name="Luo M.C."/>
            <person name="Gu Y.Q."/>
            <person name="Puiu D."/>
            <person name="Wang H."/>
            <person name="Twardziok S.O."/>
            <person name="Deal K.R."/>
            <person name="Huo N."/>
            <person name="Zhu T."/>
            <person name="Wang L."/>
            <person name="Wang Y."/>
            <person name="McGuire P.E."/>
            <person name="Liu S."/>
            <person name="Long H."/>
            <person name="Ramasamy R.K."/>
            <person name="Rodriguez J.C."/>
            <person name="Van S.L."/>
            <person name="Yuan L."/>
            <person name="Wang Z."/>
            <person name="Xia Z."/>
            <person name="Xiao L."/>
            <person name="Anderson O.D."/>
            <person name="Ouyang S."/>
            <person name="Liang Y."/>
            <person name="Zimin A.V."/>
            <person name="Pertea G."/>
            <person name="Qi P."/>
            <person name="Bennetzen J.L."/>
            <person name="Dai X."/>
            <person name="Dawson M.W."/>
            <person name="Muller H.G."/>
            <person name="Kugler K."/>
            <person name="Rivarola-Duarte L."/>
            <person name="Spannagl M."/>
            <person name="Mayer K.F.X."/>
            <person name="Lu F.H."/>
            <person name="Bevan M.W."/>
            <person name="Leroy P."/>
            <person name="Li P."/>
            <person name="You F.M."/>
            <person name="Sun Q."/>
            <person name="Liu Z."/>
            <person name="Lyons E."/>
            <person name="Wicker T."/>
            <person name="Salzberg S.L."/>
            <person name="Devos K.M."/>
            <person name="Dvorak J."/>
        </authorList>
    </citation>
    <scope>NUCLEOTIDE SEQUENCE [LARGE SCALE GENOMIC DNA]</scope>
    <source>
        <strain evidence="4">cv. AL8/78</strain>
    </source>
</reference>
<reference evidence="4" key="5">
    <citation type="journal article" date="2021" name="G3 (Bethesda)">
        <title>Aegilops tauschii genome assembly Aet v5.0 features greater sequence contiguity and improved annotation.</title>
        <authorList>
            <person name="Wang L."/>
            <person name="Zhu T."/>
            <person name="Rodriguez J.C."/>
            <person name="Deal K.R."/>
            <person name="Dubcovsky J."/>
            <person name="McGuire P.E."/>
            <person name="Lux T."/>
            <person name="Spannagl M."/>
            <person name="Mayer K.F.X."/>
            <person name="Baldrich P."/>
            <person name="Meyers B.C."/>
            <person name="Huo N."/>
            <person name="Gu Y.Q."/>
            <person name="Zhou H."/>
            <person name="Devos K.M."/>
            <person name="Bennetzen J.L."/>
            <person name="Unver T."/>
            <person name="Budak H."/>
            <person name="Gulick P.J."/>
            <person name="Galiba G."/>
            <person name="Kalapos B."/>
            <person name="Nelson D.R."/>
            <person name="Li P."/>
            <person name="You F.M."/>
            <person name="Luo M.C."/>
            <person name="Dvorak J."/>
        </authorList>
    </citation>
    <scope>NUCLEOTIDE SEQUENCE [LARGE SCALE GENOMIC DNA]</scope>
    <source>
        <strain evidence="4">cv. AL8/78</strain>
    </source>
</reference>
<evidence type="ECO:0000256" key="2">
    <source>
        <dbReference type="SAM" id="MobiDB-lite"/>
    </source>
</evidence>
<dbReference type="InterPro" id="IPR001841">
    <property type="entry name" value="Znf_RING"/>
</dbReference>
<keyword evidence="1" id="KW-0862">Zinc</keyword>
<feature type="compositionally biased region" description="Low complexity" evidence="2">
    <location>
        <begin position="226"/>
        <end position="238"/>
    </location>
</feature>
<dbReference type="STRING" id="200361.A0A453GGF1"/>
<dbReference type="InterPro" id="IPR013083">
    <property type="entry name" value="Znf_RING/FYVE/PHD"/>
</dbReference>
<dbReference type="InterPro" id="IPR051266">
    <property type="entry name" value="CLCR"/>
</dbReference>
<reference evidence="5" key="1">
    <citation type="journal article" date="2014" name="Science">
        <title>Ancient hybridizations among the ancestral genomes of bread wheat.</title>
        <authorList>
            <consortium name="International Wheat Genome Sequencing Consortium,"/>
            <person name="Marcussen T."/>
            <person name="Sandve S.R."/>
            <person name="Heier L."/>
            <person name="Spannagl M."/>
            <person name="Pfeifer M."/>
            <person name="Jakobsen K.S."/>
            <person name="Wulff B.B."/>
            <person name="Steuernagel B."/>
            <person name="Mayer K.F."/>
            <person name="Olsen O.A."/>
        </authorList>
    </citation>
    <scope>NUCLEOTIDE SEQUENCE [LARGE SCALE GENOMIC DNA]</scope>
    <source>
        <strain evidence="5">cv. AL8/78</strain>
    </source>
</reference>
<evidence type="ECO:0000313" key="4">
    <source>
        <dbReference type="EnsemblPlants" id="AET3Gv21003500.1"/>
    </source>
</evidence>
<feature type="domain" description="RING-type" evidence="3">
    <location>
        <begin position="12"/>
        <end position="57"/>
    </location>
</feature>
<dbReference type="PANTHER" id="PTHR10579">
    <property type="entry name" value="CALCIUM-ACTIVATED CHLORIDE CHANNEL REGULATOR"/>
    <property type="match status" value="1"/>
</dbReference>
<name>A0A453GGF1_AEGTS</name>
<organism evidence="4 5">
    <name type="scientific">Aegilops tauschii subsp. strangulata</name>
    <name type="common">Goatgrass</name>
    <dbReference type="NCBI Taxonomy" id="200361"/>
    <lineage>
        <taxon>Eukaryota</taxon>
        <taxon>Viridiplantae</taxon>
        <taxon>Streptophyta</taxon>
        <taxon>Embryophyta</taxon>
        <taxon>Tracheophyta</taxon>
        <taxon>Spermatophyta</taxon>
        <taxon>Magnoliopsida</taxon>
        <taxon>Liliopsida</taxon>
        <taxon>Poales</taxon>
        <taxon>Poaceae</taxon>
        <taxon>BOP clade</taxon>
        <taxon>Pooideae</taxon>
        <taxon>Triticodae</taxon>
        <taxon>Triticeae</taxon>
        <taxon>Triticinae</taxon>
        <taxon>Aegilops</taxon>
    </lineage>
</organism>
<keyword evidence="5" id="KW-1185">Reference proteome</keyword>
<keyword evidence="1" id="KW-0479">Metal-binding</keyword>
<dbReference type="GO" id="GO:0008270">
    <property type="term" value="F:zinc ion binding"/>
    <property type="evidence" value="ECO:0007669"/>
    <property type="project" value="UniProtKB-KW"/>
</dbReference>
<feature type="region of interest" description="Disordered" evidence="2">
    <location>
        <begin position="75"/>
        <end position="101"/>
    </location>
</feature>
<evidence type="ECO:0000256" key="1">
    <source>
        <dbReference type="PROSITE-ProRule" id="PRU00175"/>
    </source>
</evidence>
<accession>A0A453GGF1</accession>
<dbReference type="EnsemblPlants" id="AET3Gv21003500.1">
    <property type="protein sequence ID" value="AET3Gv21003500.1"/>
    <property type="gene ID" value="AET3Gv21003500"/>
</dbReference>
<protein>
    <recommendedName>
        <fullName evidence="3">RING-type domain-containing protein</fullName>
    </recommendedName>
</protein>
<dbReference type="PANTHER" id="PTHR10579:SF150">
    <property type="entry name" value="RING-TYPE DOMAIN-CONTAINING PROTEIN"/>
    <property type="match status" value="1"/>
</dbReference>
<reference evidence="4" key="4">
    <citation type="submission" date="2019-03" db="UniProtKB">
        <authorList>
            <consortium name="EnsemblPlants"/>
        </authorList>
    </citation>
    <scope>IDENTIFICATION</scope>
</reference>
<proteinExistence type="predicted"/>
<dbReference type="SMART" id="SM00184">
    <property type="entry name" value="RING"/>
    <property type="match status" value="1"/>
</dbReference>
<evidence type="ECO:0000259" key="3">
    <source>
        <dbReference type="PROSITE" id="PS50089"/>
    </source>
</evidence>
<dbReference type="Pfam" id="PF17123">
    <property type="entry name" value="zf-RING_11"/>
    <property type="match status" value="1"/>
</dbReference>
<dbReference type="AlphaFoldDB" id="A0A453GGF1"/>
<dbReference type="Gene3D" id="3.30.40.10">
    <property type="entry name" value="Zinc/RING finger domain, C3HC4 (zinc finger)"/>
    <property type="match status" value="1"/>
</dbReference>
<feature type="region of interest" description="Disordered" evidence="2">
    <location>
        <begin position="205"/>
        <end position="253"/>
    </location>
</feature>
<dbReference type="SUPFAM" id="SSF57850">
    <property type="entry name" value="RING/U-box"/>
    <property type="match status" value="1"/>
</dbReference>
<evidence type="ECO:0000313" key="5">
    <source>
        <dbReference type="Proteomes" id="UP000015105"/>
    </source>
</evidence>